<sequence>MYGLIDGTRFYSESTSIYKPEQKSLPVLVTAGQGISIAANRACSNLGIQKFQPIWENIDLLKQHRGRVYKANFNTFSHISDRFMSSVEAVMQGESTFRYSVDELFISLAHLYSINVNLDDFILELRQRVYRETGVPVGAGVGPTLTLAKVASWAGKNLPGFKGQCCLAVEKQIDSILKQMPVGKVWNIGGAYQRHLKNEGISTALDLKRCDPKTYQKRYSINIANVISELNGVSVLNYSDIREKKKQIWSTSSYRDRLRESDMLFGEIAHHCAEVMAKVRTQKSEVKTLAVFISTGKYDKCMHYYRRVDIKLNNGLTDTGKALSEIRAVFMDLLPQNLKKQPIYKVAVGAIDLIDGEKKQFDLFEEPSSNKLELNRALDTINARFGKGTLTFGSQKRSYKEQKGNIQFERLEDYYTDSSDLLTVRCI</sequence>
<accession>A0A7Y4DUC7</accession>
<dbReference type="InterPro" id="IPR043128">
    <property type="entry name" value="Rev_trsase/Diguanyl_cyclase"/>
</dbReference>
<name>A0A7Y4DUC7_9VIBR</name>
<organism evidence="3 4">
    <name type="scientific">Vibrio chagasii</name>
    <dbReference type="NCBI Taxonomy" id="170679"/>
    <lineage>
        <taxon>Bacteria</taxon>
        <taxon>Pseudomonadati</taxon>
        <taxon>Pseudomonadota</taxon>
        <taxon>Gammaproteobacteria</taxon>
        <taxon>Vibrionales</taxon>
        <taxon>Vibrionaceae</taxon>
        <taxon>Vibrio</taxon>
    </lineage>
</organism>
<dbReference type="GO" id="GO:0005829">
    <property type="term" value="C:cytosol"/>
    <property type="evidence" value="ECO:0007669"/>
    <property type="project" value="TreeGrafter"/>
</dbReference>
<gene>
    <name evidence="3" type="ORF">F0245_24975</name>
</gene>
<dbReference type="PANTHER" id="PTHR11076:SF34">
    <property type="entry name" value="PROTEIN UMUC"/>
    <property type="match status" value="1"/>
</dbReference>
<comment type="similarity">
    <text evidence="1">Belongs to the DNA polymerase type-Y family.</text>
</comment>
<dbReference type="InterPro" id="IPR017961">
    <property type="entry name" value="DNA_pol_Y-fam_little_finger"/>
</dbReference>
<protein>
    <submittedName>
        <fullName evidence="3">DUF4113 domain-containing protein</fullName>
    </submittedName>
</protein>
<dbReference type="InterPro" id="IPR001126">
    <property type="entry name" value="UmuC"/>
</dbReference>
<dbReference type="AlphaFoldDB" id="A0A7Y4DUC7"/>
<dbReference type="RefSeq" id="WP_171369626.1">
    <property type="nucleotide sequence ID" value="NZ_VTXW01000072.1"/>
</dbReference>
<comment type="caution">
    <text evidence="3">The sequence shown here is derived from an EMBL/GenBank/DDBJ whole genome shotgun (WGS) entry which is preliminary data.</text>
</comment>
<dbReference type="GO" id="GO:0003684">
    <property type="term" value="F:damaged DNA binding"/>
    <property type="evidence" value="ECO:0007669"/>
    <property type="project" value="InterPro"/>
</dbReference>
<evidence type="ECO:0000256" key="1">
    <source>
        <dbReference type="ARBA" id="ARBA00010945"/>
    </source>
</evidence>
<dbReference type="Gene3D" id="1.10.150.20">
    <property type="entry name" value="5' to 3' exonuclease, C-terminal subdomain"/>
    <property type="match status" value="1"/>
</dbReference>
<dbReference type="GO" id="GO:0003887">
    <property type="term" value="F:DNA-directed DNA polymerase activity"/>
    <property type="evidence" value="ECO:0007669"/>
    <property type="project" value="TreeGrafter"/>
</dbReference>
<dbReference type="PANTHER" id="PTHR11076">
    <property type="entry name" value="DNA REPAIR POLYMERASE UMUC / TRANSFERASE FAMILY MEMBER"/>
    <property type="match status" value="1"/>
</dbReference>
<evidence type="ECO:0000259" key="2">
    <source>
        <dbReference type="PROSITE" id="PS50173"/>
    </source>
</evidence>
<dbReference type="Pfam" id="PF00817">
    <property type="entry name" value="IMS"/>
    <property type="match status" value="1"/>
</dbReference>
<dbReference type="Gene3D" id="3.40.1170.60">
    <property type="match status" value="1"/>
</dbReference>
<proteinExistence type="inferred from homology"/>
<dbReference type="GO" id="GO:0009432">
    <property type="term" value="P:SOS response"/>
    <property type="evidence" value="ECO:0007669"/>
    <property type="project" value="UniProtKB-KW"/>
</dbReference>
<evidence type="ECO:0000313" key="4">
    <source>
        <dbReference type="Proteomes" id="UP000525336"/>
    </source>
</evidence>
<dbReference type="GO" id="GO:0006281">
    <property type="term" value="P:DNA repair"/>
    <property type="evidence" value="ECO:0007669"/>
    <property type="project" value="UniProtKB-KW"/>
</dbReference>
<dbReference type="InterPro" id="IPR050116">
    <property type="entry name" value="DNA_polymerase-Y"/>
</dbReference>
<dbReference type="Proteomes" id="UP000525336">
    <property type="component" value="Unassembled WGS sequence"/>
</dbReference>
<evidence type="ECO:0000313" key="3">
    <source>
        <dbReference type="EMBL" id="NOH36533.1"/>
    </source>
</evidence>
<dbReference type="PROSITE" id="PS50173">
    <property type="entry name" value="UMUC"/>
    <property type="match status" value="1"/>
</dbReference>
<feature type="domain" description="UmuC" evidence="2">
    <location>
        <begin position="2"/>
        <end position="189"/>
    </location>
</feature>
<dbReference type="Gene3D" id="3.30.70.270">
    <property type="match status" value="1"/>
</dbReference>
<dbReference type="GO" id="GO:0042276">
    <property type="term" value="P:error-prone translesion synthesis"/>
    <property type="evidence" value="ECO:0007669"/>
    <property type="project" value="TreeGrafter"/>
</dbReference>
<dbReference type="InterPro" id="IPR043502">
    <property type="entry name" value="DNA/RNA_pol_sf"/>
</dbReference>
<dbReference type="SUPFAM" id="SSF56672">
    <property type="entry name" value="DNA/RNA polymerases"/>
    <property type="match status" value="1"/>
</dbReference>
<reference evidence="3 4" key="1">
    <citation type="submission" date="2019-09" db="EMBL/GenBank/DDBJ databases">
        <title>Draft genome sequencing and comparative genomics of hatchery-associated Vibrios.</title>
        <authorList>
            <person name="Kehlet-Delgado H."/>
            <person name="Mueller R.S."/>
        </authorList>
    </citation>
    <scope>NUCLEOTIDE SEQUENCE [LARGE SCALE GENOMIC DNA]</scope>
    <source>
        <strain evidence="3 4">00-90-10</strain>
    </source>
</reference>
<dbReference type="Pfam" id="PF11799">
    <property type="entry name" value="IMS_C"/>
    <property type="match status" value="1"/>
</dbReference>
<dbReference type="EMBL" id="VTXW01000072">
    <property type="protein sequence ID" value="NOH36533.1"/>
    <property type="molecule type" value="Genomic_DNA"/>
</dbReference>